<dbReference type="PROSITE" id="PS50842">
    <property type="entry name" value="EXPANSIN_EG45"/>
    <property type="match status" value="1"/>
</dbReference>
<dbReference type="SMART" id="SM00837">
    <property type="entry name" value="DPBB_1"/>
    <property type="match status" value="1"/>
</dbReference>
<keyword evidence="2" id="KW-0964">Secreted</keyword>
<dbReference type="GeneID" id="111450027"/>
<feature type="signal peptide" evidence="4">
    <location>
        <begin position="1"/>
        <end position="23"/>
    </location>
</feature>
<name>A0A6J1G2E5_CUCMO</name>
<evidence type="ECO:0000256" key="3">
    <source>
        <dbReference type="RuleBase" id="RU003460"/>
    </source>
</evidence>
<dbReference type="GO" id="GO:0009653">
    <property type="term" value="P:anatomical structure morphogenesis"/>
    <property type="evidence" value="ECO:0007669"/>
    <property type="project" value="UniProtKB-ARBA"/>
</dbReference>
<reference evidence="8" key="1">
    <citation type="submission" date="2025-08" db="UniProtKB">
        <authorList>
            <consortium name="RefSeq"/>
        </authorList>
    </citation>
    <scope>IDENTIFICATION</scope>
    <source>
        <tissue evidence="8">Young leaves</tissue>
    </source>
</reference>
<comment type="similarity">
    <text evidence="3">Belongs to the expansin family.</text>
</comment>
<dbReference type="AlphaFoldDB" id="A0A6J1G2E5"/>
<sequence>MMNFKHSLFFATLLSLSLTPCFCFNPKSLNLSNYESYDSNSGWSPAVATWYGSPVGAGSDGGACGYGSAVGKPPFSSLIAAGGPSLFKSGKGCGACYQVKCSVKGACSRNPVTVVITDSCPGGSCASDAVHFDLSGTAFGAMAVSRRADELRNLGVLQIQYKRVECKYGGTSIQFVVDAGSNPNYFATLIEYENGDGVLGSVELKQAQGSGPWIPMKQSWGAVWKLDYGSALKAPFSFRLTALESRKAVVANNVIPAGWQPGKTYRSVVNFKA</sequence>
<dbReference type="Gene3D" id="2.40.40.10">
    <property type="entry name" value="RlpA-like domain"/>
    <property type="match status" value="1"/>
</dbReference>
<dbReference type="InterPro" id="IPR036749">
    <property type="entry name" value="Expansin_CBD_sf"/>
</dbReference>
<dbReference type="RefSeq" id="XP_022945938.1">
    <property type="nucleotide sequence ID" value="XM_023090170.1"/>
</dbReference>
<dbReference type="Pfam" id="PF01357">
    <property type="entry name" value="Expansin_C"/>
    <property type="match status" value="1"/>
</dbReference>
<evidence type="ECO:0000259" key="5">
    <source>
        <dbReference type="PROSITE" id="PS50842"/>
    </source>
</evidence>
<feature type="chain" id="PRO_5026908855" evidence="4">
    <location>
        <begin position="24"/>
        <end position="273"/>
    </location>
</feature>
<dbReference type="InterPro" id="IPR007118">
    <property type="entry name" value="Expan_Lol_pI"/>
</dbReference>
<dbReference type="PANTHER" id="PTHR31692">
    <property type="entry name" value="EXPANSIN-B3"/>
    <property type="match status" value="1"/>
</dbReference>
<feature type="domain" description="Expansin-like EG45" evidence="5">
    <location>
        <begin position="61"/>
        <end position="171"/>
    </location>
</feature>
<evidence type="ECO:0000256" key="2">
    <source>
        <dbReference type="ARBA" id="ARBA00022525"/>
    </source>
</evidence>
<dbReference type="SUPFAM" id="SSF50685">
    <property type="entry name" value="Barwin-like endoglucanases"/>
    <property type="match status" value="1"/>
</dbReference>
<dbReference type="InterPro" id="IPR007117">
    <property type="entry name" value="Expansin_CBD"/>
</dbReference>
<dbReference type="PRINTS" id="PR01225">
    <property type="entry name" value="EXPANSNFAMLY"/>
</dbReference>
<feature type="domain" description="Expansin-like CBD" evidence="6">
    <location>
        <begin position="184"/>
        <end position="267"/>
    </location>
</feature>
<dbReference type="PANTHER" id="PTHR31692:SF56">
    <property type="entry name" value="EXPANSIN-B2-RELATED"/>
    <property type="match status" value="1"/>
</dbReference>
<organism evidence="7 8">
    <name type="scientific">Cucurbita moschata</name>
    <name type="common">Winter crookneck squash</name>
    <name type="synonym">Cucurbita pepo var. moschata</name>
    <dbReference type="NCBI Taxonomy" id="3662"/>
    <lineage>
        <taxon>Eukaryota</taxon>
        <taxon>Viridiplantae</taxon>
        <taxon>Streptophyta</taxon>
        <taxon>Embryophyta</taxon>
        <taxon>Tracheophyta</taxon>
        <taxon>Spermatophyta</taxon>
        <taxon>Magnoliopsida</taxon>
        <taxon>eudicotyledons</taxon>
        <taxon>Gunneridae</taxon>
        <taxon>Pentapetalae</taxon>
        <taxon>rosids</taxon>
        <taxon>fabids</taxon>
        <taxon>Cucurbitales</taxon>
        <taxon>Cucurbitaceae</taxon>
        <taxon>Cucurbiteae</taxon>
        <taxon>Cucurbita</taxon>
    </lineage>
</organism>
<dbReference type="PROSITE" id="PS50843">
    <property type="entry name" value="EXPANSIN_CBD"/>
    <property type="match status" value="1"/>
</dbReference>
<dbReference type="PRINTS" id="PR00829">
    <property type="entry name" value="LOLP1ALLERGN"/>
</dbReference>
<dbReference type="CDD" id="cd22275">
    <property type="entry name" value="DPBB_EXPB_N"/>
    <property type="match status" value="1"/>
</dbReference>
<protein>
    <submittedName>
        <fullName evidence="8">Expansin-B2</fullName>
    </submittedName>
</protein>
<evidence type="ECO:0000256" key="4">
    <source>
        <dbReference type="SAM" id="SignalP"/>
    </source>
</evidence>
<gene>
    <name evidence="8" type="primary">LOC111450027</name>
</gene>
<dbReference type="Proteomes" id="UP000504609">
    <property type="component" value="Unplaced"/>
</dbReference>
<keyword evidence="4" id="KW-0732">Signal</keyword>
<dbReference type="InterPro" id="IPR005795">
    <property type="entry name" value="LolPI"/>
</dbReference>
<evidence type="ECO:0000313" key="7">
    <source>
        <dbReference type="Proteomes" id="UP000504609"/>
    </source>
</evidence>
<evidence type="ECO:0000259" key="6">
    <source>
        <dbReference type="PROSITE" id="PS50843"/>
    </source>
</evidence>
<dbReference type="GO" id="GO:0005576">
    <property type="term" value="C:extracellular region"/>
    <property type="evidence" value="ECO:0007669"/>
    <property type="project" value="UniProtKB-SubCell"/>
</dbReference>
<keyword evidence="7" id="KW-1185">Reference proteome</keyword>
<dbReference type="KEGG" id="cmos:111450027"/>
<dbReference type="InterPro" id="IPR007112">
    <property type="entry name" value="Expansin/allergen_DPBB_dom"/>
</dbReference>
<evidence type="ECO:0000313" key="8">
    <source>
        <dbReference type="RefSeq" id="XP_022945938.1"/>
    </source>
</evidence>
<dbReference type="SUPFAM" id="SSF49590">
    <property type="entry name" value="PHL pollen allergen"/>
    <property type="match status" value="1"/>
</dbReference>
<comment type="subcellular location">
    <subcellularLocation>
        <location evidence="1">Secreted</location>
    </subcellularLocation>
</comment>
<dbReference type="InterPro" id="IPR009009">
    <property type="entry name" value="RlpA-like_DPBB"/>
</dbReference>
<dbReference type="Gene3D" id="2.60.40.760">
    <property type="entry name" value="Expansin, cellulose-binding-like domain"/>
    <property type="match status" value="1"/>
</dbReference>
<dbReference type="Pfam" id="PF03330">
    <property type="entry name" value="DPBB_1"/>
    <property type="match status" value="1"/>
</dbReference>
<accession>A0A6J1G2E5</accession>
<dbReference type="InterPro" id="IPR036908">
    <property type="entry name" value="RlpA-like_sf"/>
</dbReference>
<evidence type="ECO:0000256" key="1">
    <source>
        <dbReference type="ARBA" id="ARBA00004613"/>
    </source>
</evidence>
<proteinExistence type="inferred from homology"/>